<proteinExistence type="predicted"/>
<organism evidence="1 2">
    <name type="scientific">Methylobacterium haplocladii</name>
    <dbReference type="NCBI Taxonomy" id="1176176"/>
    <lineage>
        <taxon>Bacteria</taxon>
        <taxon>Pseudomonadati</taxon>
        <taxon>Pseudomonadota</taxon>
        <taxon>Alphaproteobacteria</taxon>
        <taxon>Hyphomicrobiales</taxon>
        <taxon>Methylobacteriaceae</taxon>
        <taxon>Methylobacterium</taxon>
    </lineage>
</organism>
<dbReference type="RefSeq" id="WP_147081904.1">
    <property type="nucleotide sequence ID" value="NZ_BJZT01000044.1"/>
</dbReference>
<evidence type="ECO:0000313" key="2">
    <source>
        <dbReference type="Proteomes" id="UP000321258"/>
    </source>
</evidence>
<dbReference type="AlphaFoldDB" id="A0A512IV13"/>
<sequence length="110" mass="12106">MDGPSFKARLKLLGRTQIGFAEEHGFALRTIHNWAASGPPPEIERLLDLMMLVERPFDAPHRDPGPDAFRRAVLGELDRLAGAAGPERREAFVRSIQAWLATAASRSTSS</sequence>
<evidence type="ECO:0000313" key="1">
    <source>
        <dbReference type="EMBL" id="GEP01516.1"/>
    </source>
</evidence>
<dbReference type="EMBL" id="BJZT01000044">
    <property type="protein sequence ID" value="GEP01516.1"/>
    <property type="molecule type" value="Genomic_DNA"/>
</dbReference>
<reference evidence="1 2" key="1">
    <citation type="submission" date="2019-07" db="EMBL/GenBank/DDBJ databases">
        <title>Whole genome shotgun sequence of Methylobacterium haplocladii NBRC 107714.</title>
        <authorList>
            <person name="Hosoyama A."/>
            <person name="Uohara A."/>
            <person name="Ohji S."/>
            <person name="Ichikawa N."/>
        </authorList>
    </citation>
    <scope>NUCLEOTIDE SEQUENCE [LARGE SCALE GENOMIC DNA]</scope>
    <source>
        <strain evidence="1 2">NBRC 107714</strain>
    </source>
</reference>
<dbReference type="Proteomes" id="UP000321258">
    <property type="component" value="Unassembled WGS sequence"/>
</dbReference>
<name>A0A512IV13_9HYPH</name>
<dbReference type="OrthoDB" id="8163823at2"/>
<comment type="caution">
    <text evidence="1">The sequence shown here is derived from an EMBL/GenBank/DDBJ whole genome shotgun (WGS) entry which is preliminary data.</text>
</comment>
<protein>
    <submittedName>
        <fullName evidence="1">Uncharacterized protein</fullName>
    </submittedName>
</protein>
<keyword evidence="2" id="KW-1185">Reference proteome</keyword>
<accession>A0A512IV13</accession>
<gene>
    <name evidence="1" type="ORF">MHA02_39030</name>
</gene>